<evidence type="ECO:0000259" key="1">
    <source>
        <dbReference type="SMART" id="SM00382"/>
    </source>
</evidence>
<dbReference type="AlphaFoldDB" id="A0A5B0DXG6"/>
<name>A0A5B0DXG6_9HYPH</name>
<accession>A0A5B0DXG6</accession>
<dbReference type="InterPro" id="IPR049945">
    <property type="entry name" value="AAA_22"/>
</dbReference>
<dbReference type="RefSeq" id="WP_149299676.1">
    <property type="nucleotide sequence ID" value="NZ_VTWH01000002.1"/>
</dbReference>
<dbReference type="InterPro" id="IPR003593">
    <property type="entry name" value="AAA+_ATPase"/>
</dbReference>
<dbReference type="Proteomes" id="UP000324738">
    <property type="component" value="Unassembled WGS sequence"/>
</dbReference>
<feature type="domain" description="AAA+ ATPase" evidence="1">
    <location>
        <begin position="42"/>
        <end position="193"/>
    </location>
</feature>
<dbReference type="SUPFAM" id="SSF52540">
    <property type="entry name" value="P-loop containing nucleoside triphosphate hydrolases"/>
    <property type="match status" value="1"/>
</dbReference>
<protein>
    <submittedName>
        <fullName evidence="2">AAA family ATPase</fullName>
    </submittedName>
</protein>
<dbReference type="Gene3D" id="3.40.50.300">
    <property type="entry name" value="P-loop containing nucleotide triphosphate hydrolases"/>
    <property type="match status" value="1"/>
</dbReference>
<comment type="caution">
    <text evidence="2">The sequence shown here is derived from an EMBL/GenBank/DDBJ whole genome shotgun (WGS) entry which is preliminary data.</text>
</comment>
<dbReference type="InterPro" id="IPR027417">
    <property type="entry name" value="P-loop_NTPase"/>
</dbReference>
<dbReference type="Pfam" id="PF13401">
    <property type="entry name" value="AAA_22"/>
    <property type="match status" value="1"/>
</dbReference>
<proteinExistence type="predicted"/>
<dbReference type="GO" id="GO:0016887">
    <property type="term" value="F:ATP hydrolysis activity"/>
    <property type="evidence" value="ECO:0007669"/>
    <property type="project" value="InterPro"/>
</dbReference>
<keyword evidence="3" id="KW-1185">Reference proteome</keyword>
<dbReference type="EMBL" id="VTWH01000002">
    <property type="protein sequence ID" value="KAA0970575.1"/>
    <property type="molecule type" value="Genomic_DNA"/>
</dbReference>
<evidence type="ECO:0000313" key="3">
    <source>
        <dbReference type="Proteomes" id="UP000324738"/>
    </source>
</evidence>
<reference evidence="2 3" key="1">
    <citation type="submission" date="2019-08" db="EMBL/GenBank/DDBJ databases">
        <title>Aureimonas fodiniaquatilis sp. nov., isolated from a coal mine wastewater.</title>
        <authorList>
            <person name="Kim W."/>
        </authorList>
    </citation>
    <scope>NUCLEOTIDE SEQUENCE [LARGE SCALE GENOMIC DNA]</scope>
    <source>
        <strain evidence="2 3">CAU 1482</strain>
    </source>
</reference>
<evidence type="ECO:0000313" key="2">
    <source>
        <dbReference type="EMBL" id="KAA0970575.1"/>
    </source>
</evidence>
<sequence length="282" mass="31855">MYEAYFGLREKPFSILPDPRFLYFSRNHQMAFSMLEYGIVNQAGFTVITGAIGSGKTTLIRQLLGNLENEVRTGLISHTPRSAGPILQWILMAFGQPFEEGSYAGLYKRYAEFIENEYHQRGRVVLIVDEAQNLDAERLEELRMLSNVNTEIMMMQLILVGQPELRATLQGPGMEQFAQRVSADFHLPALQPSEATFYMDHRLRVAGCERELFTSEAKRMIHEDSNGVPRLMNVLADRCLVYAYAEEATLVTPRIVHQVIADRAEHGVFGSRPQGLPVAGTI</sequence>
<gene>
    <name evidence="2" type="ORF">FPY71_08735</name>
</gene>
<dbReference type="InterPro" id="IPR052026">
    <property type="entry name" value="ExeA_AAA_ATPase_DNA-bind"/>
</dbReference>
<organism evidence="2 3">
    <name type="scientific">Aureimonas fodinaquatilis</name>
    <dbReference type="NCBI Taxonomy" id="2565783"/>
    <lineage>
        <taxon>Bacteria</taxon>
        <taxon>Pseudomonadati</taxon>
        <taxon>Pseudomonadota</taxon>
        <taxon>Alphaproteobacteria</taxon>
        <taxon>Hyphomicrobiales</taxon>
        <taxon>Aurantimonadaceae</taxon>
        <taxon>Aureimonas</taxon>
    </lineage>
</organism>
<dbReference type="SMART" id="SM00382">
    <property type="entry name" value="AAA"/>
    <property type="match status" value="1"/>
</dbReference>
<dbReference type="PANTHER" id="PTHR35894:SF1">
    <property type="entry name" value="PHOSPHORIBULOKINASE _ URIDINE KINASE FAMILY"/>
    <property type="match status" value="1"/>
</dbReference>
<dbReference type="PANTHER" id="PTHR35894">
    <property type="entry name" value="GENERAL SECRETION PATHWAY PROTEIN A-RELATED"/>
    <property type="match status" value="1"/>
</dbReference>
<dbReference type="OrthoDB" id="7828921at2"/>